<dbReference type="GO" id="GO:0015031">
    <property type="term" value="P:protein transport"/>
    <property type="evidence" value="ECO:0007669"/>
    <property type="project" value="UniProtKB-KW"/>
</dbReference>
<protein>
    <recommendedName>
        <fullName evidence="7">Flagellar assembly protein FliH</fullName>
    </recommendedName>
</protein>
<evidence type="ECO:0000259" key="9">
    <source>
        <dbReference type="Pfam" id="PF02108"/>
    </source>
</evidence>
<keyword evidence="5" id="KW-0653">Protein transport</keyword>
<proteinExistence type="inferred from homology"/>
<evidence type="ECO:0000256" key="2">
    <source>
        <dbReference type="ARBA" id="ARBA00006602"/>
    </source>
</evidence>
<dbReference type="AlphaFoldDB" id="A0AAJ3YYK3"/>
<keyword evidence="10" id="KW-0282">Flagellum</keyword>
<dbReference type="KEGG" id="bgy:BGLY_1838"/>
<gene>
    <name evidence="10" type="primary">fliH</name>
    <name evidence="10" type="ORF">EQZ20_09450</name>
</gene>
<feature type="domain" description="Flagellar assembly protein FliH/Type III secretion system HrpE" evidence="9">
    <location>
        <begin position="120"/>
        <end position="240"/>
    </location>
</feature>
<dbReference type="GO" id="GO:0005829">
    <property type="term" value="C:cytosol"/>
    <property type="evidence" value="ECO:0007669"/>
    <property type="project" value="TreeGrafter"/>
</dbReference>
<name>A0AAJ3YYK3_9BACI</name>
<dbReference type="InterPro" id="IPR018035">
    <property type="entry name" value="Flagellar_FliH/T3SS_HrpE"/>
</dbReference>
<evidence type="ECO:0000256" key="3">
    <source>
        <dbReference type="ARBA" id="ARBA00022448"/>
    </source>
</evidence>
<evidence type="ECO:0000256" key="5">
    <source>
        <dbReference type="ARBA" id="ARBA00022927"/>
    </source>
</evidence>
<dbReference type="Proteomes" id="UP000288675">
    <property type="component" value="Chromosome"/>
</dbReference>
<keyword evidence="10" id="KW-0969">Cilium</keyword>
<keyword evidence="3" id="KW-0813">Transport</keyword>
<dbReference type="GO" id="GO:0044781">
    <property type="term" value="P:bacterial-type flagellum organization"/>
    <property type="evidence" value="ECO:0007669"/>
    <property type="project" value="UniProtKB-KW"/>
</dbReference>
<dbReference type="RefSeq" id="WP_052948478.1">
    <property type="nucleotide sequence ID" value="NZ_CP035232.1"/>
</dbReference>
<dbReference type="Pfam" id="PF02108">
    <property type="entry name" value="FliH"/>
    <property type="match status" value="1"/>
</dbReference>
<evidence type="ECO:0000256" key="6">
    <source>
        <dbReference type="ARBA" id="ARBA00023225"/>
    </source>
</evidence>
<evidence type="ECO:0000313" key="10">
    <source>
        <dbReference type="EMBL" id="QAT65118.1"/>
    </source>
</evidence>
<keyword evidence="6" id="KW-1006">Bacterial flagellum protein export</keyword>
<reference evidence="10 11" key="1">
    <citation type="submission" date="2019-01" db="EMBL/GenBank/DDBJ databases">
        <title>Genome sequence of Bacillus glycinifermentans SRCM103574.</title>
        <authorList>
            <person name="Kong H.-J."/>
            <person name="Jeong S.-Y."/>
            <person name="Jeong D.-Y."/>
        </authorList>
    </citation>
    <scope>NUCLEOTIDE SEQUENCE [LARGE SCALE GENOMIC DNA]</scope>
    <source>
        <strain evidence="10 11">SRCM103574</strain>
    </source>
</reference>
<evidence type="ECO:0000256" key="7">
    <source>
        <dbReference type="NCBIfam" id="TIGR03825"/>
    </source>
</evidence>
<dbReference type="EMBL" id="CP035232">
    <property type="protein sequence ID" value="QAT65118.1"/>
    <property type="molecule type" value="Genomic_DNA"/>
</dbReference>
<evidence type="ECO:0000256" key="1">
    <source>
        <dbReference type="ARBA" id="ARBA00003041"/>
    </source>
</evidence>
<comment type="similarity">
    <text evidence="2">Belongs to the FliH family.</text>
</comment>
<feature type="coiled-coil region" evidence="8">
    <location>
        <begin position="47"/>
        <end position="89"/>
    </location>
</feature>
<dbReference type="PANTHER" id="PTHR34982">
    <property type="entry name" value="YOP PROTEINS TRANSLOCATION PROTEIN L"/>
    <property type="match status" value="1"/>
</dbReference>
<keyword evidence="4" id="KW-1005">Bacterial flagellum biogenesis</keyword>
<evidence type="ECO:0000256" key="8">
    <source>
        <dbReference type="SAM" id="Coils"/>
    </source>
</evidence>
<keyword evidence="8" id="KW-0175">Coiled coil</keyword>
<dbReference type="GeneID" id="82852909"/>
<accession>A0AAJ3YYK3</accession>
<dbReference type="InterPro" id="IPR022524">
    <property type="entry name" value="FliH_Bacilli"/>
</dbReference>
<evidence type="ECO:0000313" key="11">
    <source>
        <dbReference type="Proteomes" id="UP000288675"/>
    </source>
</evidence>
<keyword evidence="10" id="KW-0966">Cell projection</keyword>
<dbReference type="NCBIfam" id="TIGR03825">
    <property type="entry name" value="FliH_bacil"/>
    <property type="match status" value="1"/>
</dbReference>
<sequence length="255" mass="29076">MISLSNIIKQRLSSVPDQKKRKISLKEIKLPETTADLAAEESPELLIDKAQQQAKEIHEKANVELEQIRRQIEQERKGWEAEREALIEQAKKEGYEAGFELGKAEAEKSYQSYLEGANAIVRAARQDYEQKIEQSAEDIITLAVSLAKKVWNQKPDDKEAFIVLVKQVLSEMKEFDEISIYVDPEYYIEVQSHKNELEEMLQYGAHIAIYADEKAAKGTCYIETAFGRIDAGIDTQLQQLKQKLLDALETAGESR</sequence>
<organism evidence="10 11">
    <name type="scientific">Bacillus glycinifermentans</name>
    <dbReference type="NCBI Taxonomy" id="1664069"/>
    <lineage>
        <taxon>Bacteria</taxon>
        <taxon>Bacillati</taxon>
        <taxon>Bacillota</taxon>
        <taxon>Bacilli</taxon>
        <taxon>Bacillales</taxon>
        <taxon>Bacillaceae</taxon>
        <taxon>Bacillus</taxon>
    </lineage>
</organism>
<dbReference type="PANTHER" id="PTHR34982:SF1">
    <property type="entry name" value="FLAGELLAR ASSEMBLY PROTEIN FLIH"/>
    <property type="match status" value="1"/>
</dbReference>
<dbReference type="InterPro" id="IPR051472">
    <property type="entry name" value="T3SS_Stator/FliH"/>
</dbReference>
<evidence type="ECO:0000256" key="4">
    <source>
        <dbReference type="ARBA" id="ARBA00022795"/>
    </source>
</evidence>
<comment type="function">
    <text evidence="1">Needed for flagellar regrowth and assembly.</text>
</comment>